<feature type="region of interest" description="Disordered" evidence="6">
    <location>
        <begin position="155"/>
        <end position="178"/>
    </location>
</feature>
<dbReference type="AlphaFoldDB" id="A0A4Q4TCN6"/>
<evidence type="ECO:0000256" key="7">
    <source>
        <dbReference type="SAM" id="Phobius"/>
    </source>
</evidence>
<evidence type="ECO:0000313" key="8">
    <source>
        <dbReference type="EMBL" id="RYP03067.1"/>
    </source>
</evidence>
<dbReference type="PANTHER" id="PTHR28234:SF1">
    <property type="entry name" value="NUCLEAR CONTROL OF ATPASE PROTEIN 2"/>
    <property type="match status" value="1"/>
</dbReference>
<keyword evidence="4" id="KW-0496">Mitochondrion</keyword>
<evidence type="ECO:0000313" key="9">
    <source>
        <dbReference type="Proteomes" id="UP000293360"/>
    </source>
</evidence>
<feature type="transmembrane region" description="Helical" evidence="7">
    <location>
        <begin position="525"/>
        <end position="546"/>
    </location>
</feature>
<evidence type="ECO:0000256" key="5">
    <source>
        <dbReference type="ARBA" id="ARBA00023136"/>
    </source>
</evidence>
<dbReference type="GO" id="GO:0005741">
    <property type="term" value="C:mitochondrial outer membrane"/>
    <property type="evidence" value="ECO:0007669"/>
    <property type="project" value="TreeGrafter"/>
</dbReference>
<evidence type="ECO:0000256" key="1">
    <source>
        <dbReference type="ARBA" id="ARBA00004225"/>
    </source>
</evidence>
<dbReference type="InterPro" id="IPR013946">
    <property type="entry name" value="NCA2-like"/>
</dbReference>
<keyword evidence="3 7" id="KW-1133">Transmembrane helix</keyword>
<accession>A0A4Q4TCN6</accession>
<feature type="compositionally biased region" description="Polar residues" evidence="6">
    <location>
        <begin position="155"/>
        <end position="164"/>
    </location>
</feature>
<proteinExistence type="predicted"/>
<dbReference type="Proteomes" id="UP000293360">
    <property type="component" value="Unassembled WGS sequence"/>
</dbReference>
<organism evidence="8 9">
    <name type="scientific">Monosporascus ibericus</name>
    <dbReference type="NCBI Taxonomy" id="155417"/>
    <lineage>
        <taxon>Eukaryota</taxon>
        <taxon>Fungi</taxon>
        <taxon>Dikarya</taxon>
        <taxon>Ascomycota</taxon>
        <taxon>Pezizomycotina</taxon>
        <taxon>Sordariomycetes</taxon>
        <taxon>Xylariomycetidae</taxon>
        <taxon>Xylariales</taxon>
        <taxon>Xylariales incertae sedis</taxon>
        <taxon>Monosporascus</taxon>
    </lineage>
</organism>
<evidence type="ECO:0000256" key="3">
    <source>
        <dbReference type="ARBA" id="ARBA00022989"/>
    </source>
</evidence>
<keyword evidence="2 7" id="KW-0812">Transmembrane</keyword>
<evidence type="ECO:0000256" key="2">
    <source>
        <dbReference type="ARBA" id="ARBA00022692"/>
    </source>
</evidence>
<protein>
    <recommendedName>
        <fullName evidence="10">Nuclear control of ATPase protein 2</fullName>
    </recommendedName>
</protein>
<evidence type="ECO:0000256" key="4">
    <source>
        <dbReference type="ARBA" id="ARBA00023128"/>
    </source>
</evidence>
<feature type="region of interest" description="Disordered" evidence="6">
    <location>
        <begin position="1"/>
        <end position="24"/>
    </location>
</feature>
<dbReference type="STRING" id="155417.A0A4Q4TCN6"/>
<sequence length="652" mass="73385">MSIVADQATSSDEEDFTPQAAPDLESPRVNDLLRVIKTLSTSSGSKSRLSESQLRGLLSQTKLLAEHDGSFTANQYESELEWLLVSKATIQTYGVILDTLLDQIVPLSDHLWYWDEVLSSSTYSTLFMAQTTPWRLWAWTLEIYEDSKARLQRYTSGRTSAQSTEGDKSPDPRPTGLSHRWGQFYGIVRETIRERSLANVQRRIMSPVAVARAEARRKQARLKKLREMTSSGLGVLIDEALVFGGNGSEDAKSDLIASGAQEWRGIVERSVALMDMILQDVLSLDLNIAQFEDKVFAGVDEDPELSIQAEEAEANRPAIVARRLHRLLTAQVPEHRAAVRTTVKRNGRPPRLVRYWLPATALLLSSGTIYRIFVNRQEEILQWVRDLGVTVRDFWFNWVIEPIRKVLGTIRHDANSEIAIMSRDSLKADRDSLERMVVDFALDKPGVATGESSLSKAQVAEIRAKVKEGDLTPVLRAYENDLRNPLRGAIRGDLVRTLLIQVQKTKVDVEVAMSGIDTLLRSQELVFGFVGLTPGILVSLGVAQYLRGLFGGRKGMSKTRRAGRCVRVLRNIDRIFSEATTSPPPNNVLQYKDHGLLISEVHVLRRLAHRLLPKDIEKEFLEDLDDLANLKGIGSQLRALDRIRWAYSKWLK</sequence>
<keyword evidence="5 7" id="KW-0472">Membrane</keyword>
<dbReference type="Pfam" id="PF08637">
    <property type="entry name" value="NCA2"/>
    <property type="match status" value="1"/>
</dbReference>
<comment type="caution">
    <text evidence="8">The sequence shown here is derived from an EMBL/GenBank/DDBJ whole genome shotgun (WGS) entry which is preliminary data.</text>
</comment>
<gene>
    <name evidence="8" type="ORF">DL764_005416</name>
</gene>
<dbReference type="OrthoDB" id="413313at2759"/>
<reference evidence="8 9" key="1">
    <citation type="submission" date="2018-06" db="EMBL/GenBank/DDBJ databases">
        <title>Complete Genomes of Monosporascus.</title>
        <authorList>
            <person name="Robinson A.J."/>
            <person name="Natvig D.O."/>
        </authorList>
    </citation>
    <scope>NUCLEOTIDE SEQUENCE [LARGE SCALE GENOMIC DNA]</scope>
    <source>
        <strain evidence="8 9">CBS 110550</strain>
    </source>
</reference>
<evidence type="ECO:0000256" key="6">
    <source>
        <dbReference type="SAM" id="MobiDB-lite"/>
    </source>
</evidence>
<name>A0A4Q4TCN6_9PEZI</name>
<keyword evidence="9" id="KW-1185">Reference proteome</keyword>
<evidence type="ECO:0008006" key="10">
    <source>
        <dbReference type="Google" id="ProtNLM"/>
    </source>
</evidence>
<dbReference type="EMBL" id="QJNU01000285">
    <property type="protein sequence ID" value="RYP03067.1"/>
    <property type="molecule type" value="Genomic_DNA"/>
</dbReference>
<dbReference type="PANTHER" id="PTHR28234">
    <property type="entry name" value="NUCLEAR CONTROL OF ATPASE PROTEIN 2"/>
    <property type="match status" value="1"/>
</dbReference>
<comment type="subcellular location">
    <subcellularLocation>
        <location evidence="1">Mitochondrion membrane</location>
        <topology evidence="1">Multi-pass membrane protein</topology>
    </subcellularLocation>
</comment>